<accession>A0A1B1BMI1</accession>
<keyword evidence="1" id="KW-0175">Coiled coil</keyword>
<feature type="compositionally biased region" description="Basic and acidic residues" evidence="2">
    <location>
        <begin position="274"/>
        <end position="284"/>
    </location>
</feature>
<proteinExistence type="predicted"/>
<organism evidence="3 4">
    <name type="scientific">Cryobacterium arcticum</name>
    <dbReference type="NCBI Taxonomy" id="670052"/>
    <lineage>
        <taxon>Bacteria</taxon>
        <taxon>Bacillati</taxon>
        <taxon>Actinomycetota</taxon>
        <taxon>Actinomycetes</taxon>
        <taxon>Micrococcales</taxon>
        <taxon>Microbacteriaceae</taxon>
        <taxon>Cryobacterium</taxon>
    </lineage>
</organism>
<dbReference type="STRING" id="670052.PA27867_2767"/>
<gene>
    <name evidence="3" type="ORF">PA27867_2767</name>
</gene>
<protein>
    <submittedName>
        <fullName evidence="3">Uncharacterized protein</fullName>
    </submittedName>
</protein>
<feature type="coiled-coil region" evidence="1">
    <location>
        <begin position="195"/>
        <end position="257"/>
    </location>
</feature>
<dbReference type="EMBL" id="CP016282">
    <property type="protein sequence ID" value="ANP73706.1"/>
    <property type="molecule type" value="Genomic_DNA"/>
</dbReference>
<evidence type="ECO:0000313" key="3">
    <source>
        <dbReference type="EMBL" id="ANP73706.1"/>
    </source>
</evidence>
<reference evidence="3 4" key="1">
    <citation type="submission" date="2016-06" db="EMBL/GenBank/DDBJ databases">
        <title>Genome sequencing of Cryobacterium arcticum PAMC 27867.</title>
        <authorList>
            <person name="Lee J."/>
            <person name="Kim O.-S."/>
        </authorList>
    </citation>
    <scope>NUCLEOTIDE SEQUENCE [LARGE SCALE GENOMIC DNA]</scope>
    <source>
        <strain evidence="3 4">PAMC 27867</strain>
    </source>
</reference>
<dbReference type="RefSeq" id="WP_066597282.1">
    <property type="nucleotide sequence ID" value="NZ_CP016282.1"/>
</dbReference>
<sequence>MAVSLTAIARELYGLAPSDFTAQRNARARDLKPTDAALAKQVATLRKPSPAAWVVNLIARERAGKLESLLRLGEQMRQAQEQFDRNELRRLGAERREAVAGLAREAADLADTAGHPPTASVLGEVEQTLQAATSDPDAAAAVTAGLLVRALRAVGFEPVNLLDAVAVPGAAAVPSSKPASSGSPPPVQLHEARLRKEARREAERLEGDAEAAAAELDALDRRAHRLELRRQSLEAEAAELREQLREAESTLTAVADDAQALVHARSAAQAEADATSRRAHEARAAADALAAPD</sequence>
<evidence type="ECO:0000313" key="4">
    <source>
        <dbReference type="Proteomes" id="UP000092582"/>
    </source>
</evidence>
<dbReference type="KEGG" id="cart:PA27867_2767"/>
<evidence type="ECO:0000256" key="1">
    <source>
        <dbReference type="SAM" id="Coils"/>
    </source>
</evidence>
<evidence type="ECO:0000256" key="2">
    <source>
        <dbReference type="SAM" id="MobiDB-lite"/>
    </source>
</evidence>
<dbReference type="Proteomes" id="UP000092582">
    <property type="component" value="Chromosome 1"/>
</dbReference>
<name>A0A1B1BMI1_9MICO</name>
<keyword evidence="4" id="KW-1185">Reference proteome</keyword>
<dbReference type="OrthoDB" id="3541690at2"/>
<feature type="region of interest" description="Disordered" evidence="2">
    <location>
        <begin position="268"/>
        <end position="293"/>
    </location>
</feature>
<dbReference type="AlphaFoldDB" id="A0A1B1BMI1"/>